<organism evidence="2 3">
    <name type="scientific">Prorocentrum cordatum</name>
    <dbReference type="NCBI Taxonomy" id="2364126"/>
    <lineage>
        <taxon>Eukaryota</taxon>
        <taxon>Sar</taxon>
        <taxon>Alveolata</taxon>
        <taxon>Dinophyceae</taxon>
        <taxon>Prorocentrales</taxon>
        <taxon>Prorocentraceae</taxon>
        <taxon>Prorocentrum</taxon>
    </lineage>
</organism>
<keyword evidence="3" id="KW-1185">Reference proteome</keyword>
<evidence type="ECO:0000256" key="1">
    <source>
        <dbReference type="SAM" id="MobiDB-lite"/>
    </source>
</evidence>
<sequence>MLAVDKAAIEEDCSGDEGEDAFQDGDGDDGQGEPGTGPYATLSEQGPVHSLGSSDHPDECQPCTFYCFTRRGCNRGLECKFCHLAHQSKLQLRRESWKKQQREKRKVVTRRSCDRGGYDDRRPLAADGAGRNDRARPSGKAALGSRAGGEPSGGKPAVLYYEPASAVLCVGQEVELQPIMSGVPTSWRLASPLPQGLALDPLSGIISGTATAAHPPTTVTVEMDTLGGQLHATVDLEVVDFTRGGYVVGHLDEVEPGRFMMLLYVPDDTSRGDAVGPAAGDQRVNVPLLRPAHAQPAGYAAQKPRTHDAPPRRQQQGGAEGSQ</sequence>
<proteinExistence type="predicted"/>
<evidence type="ECO:0000313" key="3">
    <source>
        <dbReference type="Proteomes" id="UP001189429"/>
    </source>
</evidence>
<dbReference type="Gene3D" id="2.60.40.10">
    <property type="entry name" value="Immunoglobulins"/>
    <property type="match status" value="1"/>
</dbReference>
<feature type="non-terminal residue" evidence="2">
    <location>
        <position position="323"/>
    </location>
</feature>
<feature type="region of interest" description="Disordered" evidence="1">
    <location>
        <begin position="273"/>
        <end position="323"/>
    </location>
</feature>
<feature type="region of interest" description="Disordered" evidence="1">
    <location>
        <begin position="93"/>
        <end position="153"/>
    </location>
</feature>
<dbReference type="Proteomes" id="UP001189429">
    <property type="component" value="Unassembled WGS sequence"/>
</dbReference>
<reference evidence="2" key="1">
    <citation type="submission" date="2023-10" db="EMBL/GenBank/DDBJ databases">
        <authorList>
            <person name="Chen Y."/>
            <person name="Shah S."/>
            <person name="Dougan E. K."/>
            <person name="Thang M."/>
            <person name="Chan C."/>
        </authorList>
    </citation>
    <scope>NUCLEOTIDE SEQUENCE [LARGE SCALE GENOMIC DNA]</scope>
</reference>
<feature type="compositionally biased region" description="Acidic residues" evidence="1">
    <location>
        <begin position="10"/>
        <end position="31"/>
    </location>
</feature>
<evidence type="ECO:0008006" key="4">
    <source>
        <dbReference type="Google" id="ProtNLM"/>
    </source>
</evidence>
<dbReference type="EMBL" id="CAUYUJ010013436">
    <property type="protein sequence ID" value="CAK0836187.1"/>
    <property type="molecule type" value="Genomic_DNA"/>
</dbReference>
<protein>
    <recommendedName>
        <fullName evidence="4">C3H1-type domain-containing protein</fullName>
    </recommendedName>
</protein>
<comment type="caution">
    <text evidence="2">The sequence shown here is derived from an EMBL/GenBank/DDBJ whole genome shotgun (WGS) entry which is preliminary data.</text>
</comment>
<dbReference type="Pfam" id="PF05345">
    <property type="entry name" value="He_PIG"/>
    <property type="match status" value="1"/>
</dbReference>
<feature type="compositionally biased region" description="Basic and acidic residues" evidence="1">
    <location>
        <begin position="111"/>
        <end position="136"/>
    </location>
</feature>
<accession>A0ABN9SUT6</accession>
<dbReference type="InterPro" id="IPR013783">
    <property type="entry name" value="Ig-like_fold"/>
</dbReference>
<gene>
    <name evidence="2" type="ORF">PCOR1329_LOCUS32768</name>
</gene>
<feature type="region of interest" description="Disordered" evidence="1">
    <location>
        <begin position="1"/>
        <end position="56"/>
    </location>
</feature>
<evidence type="ECO:0000313" key="2">
    <source>
        <dbReference type="EMBL" id="CAK0836187.1"/>
    </source>
</evidence>
<name>A0ABN9SUT6_9DINO</name>